<dbReference type="PROSITE" id="PS51471">
    <property type="entry name" value="FE2OG_OXY"/>
    <property type="match status" value="1"/>
</dbReference>
<protein>
    <submittedName>
        <fullName evidence="2">Alkylated DNA repair protein</fullName>
    </submittedName>
</protein>
<evidence type="ECO:0000259" key="1">
    <source>
        <dbReference type="PROSITE" id="PS51471"/>
    </source>
</evidence>
<name>A0ABM7V2I6_9FLAO</name>
<evidence type="ECO:0000313" key="3">
    <source>
        <dbReference type="Proteomes" id="UP001319865"/>
    </source>
</evidence>
<dbReference type="SUPFAM" id="SSF51197">
    <property type="entry name" value="Clavaminate synthase-like"/>
    <property type="match status" value="1"/>
</dbReference>
<organism evidence="2 3">
    <name type="scientific">Flavobacterium ammonificans</name>
    <dbReference type="NCBI Taxonomy" id="1751056"/>
    <lineage>
        <taxon>Bacteria</taxon>
        <taxon>Pseudomonadati</taxon>
        <taxon>Bacteroidota</taxon>
        <taxon>Flavobacteriia</taxon>
        <taxon>Flavobacteriales</taxon>
        <taxon>Flavobacteriaceae</taxon>
        <taxon>Flavobacterium</taxon>
    </lineage>
</organism>
<keyword evidence="3" id="KW-1185">Reference proteome</keyword>
<evidence type="ECO:0000313" key="2">
    <source>
        <dbReference type="EMBL" id="BDB52741.1"/>
    </source>
</evidence>
<dbReference type="InterPro" id="IPR037151">
    <property type="entry name" value="AlkB-like_sf"/>
</dbReference>
<gene>
    <name evidence="2" type="ORF">GENT11_10530</name>
</gene>
<dbReference type="PANTHER" id="PTHR31212:SF4">
    <property type="entry name" value="ALPHA-KETOGLUTARATE-DEPENDENT DIOXYGENASE ALKB HOMOLOG 3"/>
    <property type="match status" value="1"/>
</dbReference>
<dbReference type="PANTHER" id="PTHR31212">
    <property type="entry name" value="ALPHA-KETOGLUTARATE-DEPENDENT DIOXYGENASE ALKB HOMOLOG 3"/>
    <property type="match status" value="1"/>
</dbReference>
<dbReference type="Pfam" id="PF13532">
    <property type="entry name" value="2OG-FeII_Oxy_2"/>
    <property type="match status" value="1"/>
</dbReference>
<feature type="domain" description="Fe2OG dioxygenase" evidence="1">
    <location>
        <begin position="113"/>
        <end position="211"/>
    </location>
</feature>
<dbReference type="RefSeq" id="WP_229328688.1">
    <property type="nucleotide sequence ID" value="NZ_AP025183.1"/>
</dbReference>
<dbReference type="InterPro" id="IPR032854">
    <property type="entry name" value="ALKBH3"/>
</dbReference>
<sequence>MSIIKKTSILESLFNFKSEPLLLDLPDAEIIYYPQFFDKEQADKIYTELLQEIAWQQDTITIYGKTHPQPRLTALYGNEGKPYSYSNITMHPQPWNSLLQKIKYYIEATTECQFTNVLLNQYRDGKDSNGWHADNEKELGHNPIIASLSFGAERVFQLKHNTIVDAKKSITLEHGSLLLMKGSTQHFWKHQIPKTAKPVGTRINLTFRSIE</sequence>
<reference evidence="2 3" key="1">
    <citation type="journal article" date="2022" name="Int. J. Syst. Evol. Microbiol.">
        <title>Flavobacterium ammonificans sp. nov. and Flavobacterium ammoniigenes sp. nov., ammonifying bacteria isolated from surface river water.</title>
        <authorList>
            <person name="Watanabe K."/>
            <person name="Kitamura T."/>
            <person name="Ogata Y."/>
            <person name="Shindo C."/>
            <person name="Suda W."/>
        </authorList>
    </citation>
    <scope>NUCLEOTIDE SEQUENCE [LARGE SCALE GENOMIC DNA]</scope>
    <source>
        <strain evidence="2 3">GENT11</strain>
    </source>
</reference>
<dbReference type="InterPro" id="IPR027450">
    <property type="entry name" value="AlkB-like"/>
</dbReference>
<dbReference type="InterPro" id="IPR005123">
    <property type="entry name" value="Oxoglu/Fe-dep_dioxygenase_dom"/>
</dbReference>
<dbReference type="EMBL" id="AP025183">
    <property type="protein sequence ID" value="BDB52741.1"/>
    <property type="molecule type" value="Genomic_DNA"/>
</dbReference>
<dbReference type="Proteomes" id="UP001319865">
    <property type="component" value="Chromosome"/>
</dbReference>
<reference evidence="2 3" key="2">
    <citation type="journal article" date="2022" name="Microorganisms">
        <title>Complete Genome Sequences of Two Flavobacterium ammonificans Strains and a Flavobacterium ammoniigenes Strain of Ammonifying Bacterioplankton Isolated from Surface River Water.</title>
        <authorList>
            <person name="Suda W."/>
            <person name="Ogata Y."/>
            <person name="Shindo C."/>
            <person name="Watanabe K."/>
        </authorList>
    </citation>
    <scope>NUCLEOTIDE SEQUENCE [LARGE SCALE GENOMIC DNA]</scope>
    <source>
        <strain evidence="2 3">GENT11</strain>
    </source>
</reference>
<dbReference type="Gene3D" id="2.60.120.590">
    <property type="entry name" value="Alpha-ketoglutarate-dependent dioxygenase AlkB-like"/>
    <property type="match status" value="1"/>
</dbReference>
<accession>A0ABM7V2I6</accession>
<proteinExistence type="predicted"/>